<sequence length="94" mass="10563">MPSVLQALGTRGPGHVPHHCARFGVGRGQEDLIQTRQREAVQDIVLLSSGSFASPRVPSYPDITKYKRRLFHTARLGLPVHRRAIRDFKAHWVG</sequence>
<dbReference type="OrthoDB" id="66881at2759"/>
<dbReference type="RefSeq" id="XP_050468945.1">
    <property type="nucleotide sequence ID" value="XM_050613104.1"/>
</dbReference>
<reference evidence="2" key="2">
    <citation type="journal article" date="2009" name="Fungal Genet. Biol.">
        <title>The 2008 update of the Aspergillus nidulans genome annotation: a community effort.</title>
        <authorList>
            <person name="Wortman J.R."/>
            <person name="Gilsenan J.M."/>
            <person name="Joardar V."/>
            <person name="Deegan J."/>
            <person name="Clutterbuck J."/>
            <person name="Andersen M.R."/>
            <person name="Archer D."/>
            <person name="Bencina M."/>
            <person name="Braus G."/>
            <person name="Coutinho P."/>
            <person name="von Dohren H."/>
            <person name="Doonan J."/>
            <person name="Driessen A.J."/>
            <person name="Durek P."/>
            <person name="Espeso E."/>
            <person name="Fekete E."/>
            <person name="Flipphi M."/>
            <person name="Estrada C.G."/>
            <person name="Geysens S."/>
            <person name="Goldman G."/>
            <person name="de Groot P.W."/>
            <person name="Hansen K."/>
            <person name="Harris S.D."/>
            <person name="Heinekamp T."/>
            <person name="Helmstaedt K."/>
            <person name="Henrissat B."/>
            <person name="Hofmann G."/>
            <person name="Homan T."/>
            <person name="Horio T."/>
            <person name="Horiuchi H."/>
            <person name="James S."/>
            <person name="Jones M."/>
            <person name="Karaffa L."/>
            <person name="Karanyi Z."/>
            <person name="Kato M."/>
            <person name="Keller N."/>
            <person name="Kelly D.E."/>
            <person name="Kiel J.A."/>
            <person name="Kim J.M."/>
            <person name="van der Klei I.J."/>
            <person name="Klis F.M."/>
            <person name="Kovalchuk A."/>
            <person name="Krasevec N."/>
            <person name="Kubicek C.P."/>
            <person name="Liu B."/>
            <person name="Maccabe A."/>
            <person name="Meyer V."/>
            <person name="Mirabito P."/>
            <person name="Miskei M."/>
            <person name="Mos M."/>
            <person name="Mullins J."/>
            <person name="Nelson D.R."/>
            <person name="Nielsen J."/>
            <person name="Oakley B.R."/>
            <person name="Osmani S.A."/>
            <person name="Pakula T."/>
            <person name="Paszewski A."/>
            <person name="Paulsen I."/>
            <person name="Pilsyk S."/>
            <person name="Pocsi I."/>
            <person name="Punt P.J."/>
            <person name="Ram A.F."/>
            <person name="Ren Q."/>
            <person name="Robellet X."/>
            <person name="Robson G."/>
            <person name="Seiboth B."/>
            <person name="van Solingen P."/>
            <person name="Specht T."/>
            <person name="Sun J."/>
            <person name="Taheri-Talesh N."/>
            <person name="Takeshita N."/>
            <person name="Ussery D."/>
            <person name="vanKuyk P.A."/>
            <person name="Visser H."/>
            <person name="van de Vondervoort P.J."/>
            <person name="de Vries R.P."/>
            <person name="Walton J."/>
            <person name="Xiang X."/>
            <person name="Xiong Y."/>
            <person name="Zeng A.P."/>
            <person name="Brandt B.W."/>
            <person name="Cornell M.J."/>
            <person name="van den Hondel C.A."/>
            <person name="Visser J."/>
            <person name="Oliver S.G."/>
            <person name="Turner G."/>
        </authorList>
    </citation>
    <scope>GENOME REANNOTATION</scope>
    <source>
        <strain evidence="2">FGSC A4 / ATCC 38163 / CBS 112.46 / NRRL 194 / M139</strain>
    </source>
</reference>
<name>C8VQ95_EMENI</name>
<dbReference type="HOGENOM" id="CLU_2386138_0_0_1"/>
<keyword evidence="2" id="KW-1185">Reference proteome</keyword>
<evidence type="ECO:0000313" key="2">
    <source>
        <dbReference type="Proteomes" id="UP000000560"/>
    </source>
</evidence>
<dbReference type="KEGG" id="ani:ANIA_11647"/>
<organism evidence="1 2">
    <name type="scientific">Emericella nidulans (strain FGSC A4 / ATCC 38163 / CBS 112.46 / NRRL 194 / M139)</name>
    <name type="common">Aspergillus nidulans</name>
    <dbReference type="NCBI Taxonomy" id="227321"/>
    <lineage>
        <taxon>Eukaryota</taxon>
        <taxon>Fungi</taxon>
        <taxon>Dikarya</taxon>
        <taxon>Ascomycota</taxon>
        <taxon>Pezizomycotina</taxon>
        <taxon>Eurotiomycetes</taxon>
        <taxon>Eurotiomycetidae</taxon>
        <taxon>Eurotiales</taxon>
        <taxon>Aspergillaceae</taxon>
        <taxon>Aspergillus</taxon>
        <taxon>Aspergillus subgen. Nidulantes</taxon>
    </lineage>
</organism>
<evidence type="ECO:0000313" key="1">
    <source>
        <dbReference type="EMBL" id="CBF87262.1"/>
    </source>
</evidence>
<proteinExistence type="predicted"/>
<dbReference type="EMBL" id="BN001308">
    <property type="protein sequence ID" value="CBF87262.1"/>
    <property type="molecule type" value="Genomic_DNA"/>
</dbReference>
<gene>
    <name evidence="1" type="ORF">ANIA_11647</name>
</gene>
<protein>
    <submittedName>
        <fullName evidence="1">Uncharacterized protein</fullName>
    </submittedName>
</protein>
<reference evidence="2" key="1">
    <citation type="journal article" date="2005" name="Nature">
        <title>Sequencing of Aspergillus nidulans and comparative analysis with A. fumigatus and A. oryzae.</title>
        <authorList>
            <person name="Galagan J.E."/>
            <person name="Calvo S.E."/>
            <person name="Cuomo C."/>
            <person name="Ma L.J."/>
            <person name="Wortman J.R."/>
            <person name="Batzoglou S."/>
            <person name="Lee S.I."/>
            <person name="Basturkmen M."/>
            <person name="Spevak C.C."/>
            <person name="Clutterbuck J."/>
            <person name="Kapitonov V."/>
            <person name="Jurka J."/>
            <person name="Scazzocchio C."/>
            <person name="Farman M."/>
            <person name="Butler J."/>
            <person name="Purcell S."/>
            <person name="Harris S."/>
            <person name="Braus G.H."/>
            <person name="Draht O."/>
            <person name="Busch S."/>
            <person name="D'Enfert C."/>
            <person name="Bouchier C."/>
            <person name="Goldman G.H."/>
            <person name="Bell-Pedersen D."/>
            <person name="Griffiths-Jones S."/>
            <person name="Doonan J.H."/>
            <person name="Yu J."/>
            <person name="Vienken K."/>
            <person name="Pain A."/>
            <person name="Freitag M."/>
            <person name="Selker E.U."/>
            <person name="Archer D.B."/>
            <person name="Penalva M.A."/>
            <person name="Oakley B.R."/>
            <person name="Momany M."/>
            <person name="Tanaka T."/>
            <person name="Kumagai T."/>
            <person name="Asai K."/>
            <person name="Machida M."/>
            <person name="Nierman W.C."/>
            <person name="Denning D.W."/>
            <person name="Caddick M."/>
            <person name="Hynes M."/>
            <person name="Paoletti M."/>
            <person name="Fischer R."/>
            <person name="Miller B."/>
            <person name="Dyer P."/>
            <person name="Sachs M.S."/>
            <person name="Osmani S.A."/>
            <person name="Birren B.W."/>
        </authorList>
    </citation>
    <scope>NUCLEOTIDE SEQUENCE [LARGE SCALE GENOMIC DNA]</scope>
    <source>
        <strain evidence="2">FGSC A4 / ATCC 38163 / CBS 112.46 / NRRL 194 / M139</strain>
    </source>
</reference>
<dbReference type="GeneID" id="74897200"/>
<dbReference type="VEuPathDB" id="FungiDB:AN11647"/>
<dbReference type="AlphaFoldDB" id="C8VQ95"/>
<dbReference type="Proteomes" id="UP000000560">
    <property type="component" value="Chromosome VIII"/>
</dbReference>
<dbReference type="InParanoid" id="C8VQ95"/>
<accession>C8VQ95</accession>